<evidence type="ECO:0000313" key="2">
    <source>
        <dbReference type="EMBL" id="CAH2407926.1"/>
    </source>
</evidence>
<reference evidence="2 3" key="1">
    <citation type="submission" date="2022-03" db="EMBL/GenBank/DDBJ databases">
        <authorList>
            <person name="Brunel B."/>
        </authorList>
    </citation>
    <scope>NUCLEOTIDE SEQUENCE [LARGE SCALE GENOMIC DNA]</scope>
    <source>
        <strain evidence="2">STM5069sample</strain>
    </source>
</reference>
<dbReference type="Pfam" id="PF20815">
    <property type="entry name" value="GIY_YIG_2"/>
    <property type="match status" value="1"/>
</dbReference>
<sequence length="187" mass="21518">MTVFTTPFVAEGFKLITASLFARYPNRVPEAPGVYAILVQGGDHILDRSNYNGLRPGPPPWRLASYVHLYTGESYDLRWRIREHLDGCSVASGFKLSLMALQYEYNAIWPDSDELIGQMHSKLGQFLRTNALVAYKRTECIQDVEADLIRRSGSPLNDRGRKRDDFSRTLSKLRTKFRREKFNPIFL</sequence>
<keyword evidence="3" id="KW-1185">Reference proteome</keyword>
<proteinExistence type="predicted"/>
<accession>A0ABM9EEZ2</accession>
<organism evidence="2 3">
    <name type="scientific">Mesorhizobium escarrei</name>
    <dbReference type="NCBI Taxonomy" id="666018"/>
    <lineage>
        <taxon>Bacteria</taxon>
        <taxon>Pseudomonadati</taxon>
        <taxon>Pseudomonadota</taxon>
        <taxon>Alphaproteobacteria</taxon>
        <taxon>Hyphomicrobiales</taxon>
        <taxon>Phyllobacteriaceae</taxon>
        <taxon>Mesorhizobium</taxon>
    </lineage>
</organism>
<protein>
    <recommendedName>
        <fullName evidence="1">GIY-YIG catalytic domain-containing protein</fullName>
    </recommendedName>
</protein>
<gene>
    <name evidence="2" type="ORF">MES5069_620153</name>
</gene>
<feature type="domain" description="GIY-YIG catalytic" evidence="1">
    <location>
        <begin position="65"/>
        <end position="176"/>
    </location>
</feature>
<name>A0ABM9EEZ2_9HYPH</name>
<dbReference type="RefSeq" id="WP_254021423.1">
    <property type="nucleotide sequence ID" value="NZ_CAKXZT010000160.1"/>
</dbReference>
<evidence type="ECO:0000259" key="1">
    <source>
        <dbReference type="Pfam" id="PF20815"/>
    </source>
</evidence>
<evidence type="ECO:0000313" key="3">
    <source>
        <dbReference type="Proteomes" id="UP001153050"/>
    </source>
</evidence>
<dbReference type="EMBL" id="CAKXZT010000160">
    <property type="protein sequence ID" value="CAH2407926.1"/>
    <property type="molecule type" value="Genomic_DNA"/>
</dbReference>
<dbReference type="InterPro" id="IPR049311">
    <property type="entry name" value="GIY_YIG_cat"/>
</dbReference>
<comment type="caution">
    <text evidence="2">The sequence shown here is derived from an EMBL/GenBank/DDBJ whole genome shotgun (WGS) entry which is preliminary data.</text>
</comment>
<dbReference type="Proteomes" id="UP001153050">
    <property type="component" value="Unassembled WGS sequence"/>
</dbReference>